<comment type="caution">
    <text evidence="2">The sequence shown here is derived from an EMBL/GenBank/DDBJ whole genome shotgun (WGS) entry which is preliminary data.</text>
</comment>
<dbReference type="GO" id="GO:0009966">
    <property type="term" value="P:regulation of signal transduction"/>
    <property type="evidence" value="ECO:0007669"/>
    <property type="project" value="InterPro"/>
</dbReference>
<dbReference type="InterPro" id="IPR007062">
    <property type="entry name" value="PPI-2"/>
</dbReference>
<proteinExistence type="inferred from homology"/>
<dbReference type="Proteomes" id="UP001321473">
    <property type="component" value="Unassembled WGS sequence"/>
</dbReference>
<dbReference type="AlphaFoldDB" id="A0AAQ4DM07"/>
<comment type="similarity">
    <text evidence="1">Belongs to the protein phosphatase inhibitor 2 family.</text>
</comment>
<dbReference type="EMBL" id="JARKHS020029276">
    <property type="protein sequence ID" value="KAK8763497.1"/>
    <property type="molecule type" value="Genomic_DNA"/>
</dbReference>
<keyword evidence="3" id="KW-1185">Reference proteome</keyword>
<dbReference type="PANTHER" id="PTHR12398:SF20">
    <property type="entry name" value="PROTEIN PHOSPHATASE 1 REGULATORY INHIBITOR SUBUNIT 2"/>
    <property type="match status" value="1"/>
</dbReference>
<name>A0AAQ4DM07_AMBAM</name>
<reference evidence="2 3" key="1">
    <citation type="journal article" date="2023" name="Arcadia Sci">
        <title>De novo assembly of a long-read Amblyomma americanum tick genome.</title>
        <authorList>
            <person name="Chou S."/>
            <person name="Poskanzer K.E."/>
            <person name="Rollins M."/>
            <person name="Thuy-Boun P.S."/>
        </authorList>
    </citation>
    <scope>NUCLEOTIDE SEQUENCE [LARGE SCALE GENOMIC DNA]</scope>
    <source>
        <strain evidence="2">F_SG_1</strain>
        <tissue evidence="2">Salivary glands</tissue>
    </source>
</reference>
<evidence type="ECO:0000313" key="2">
    <source>
        <dbReference type="EMBL" id="KAK8763497.1"/>
    </source>
</evidence>
<dbReference type="PANTHER" id="PTHR12398">
    <property type="entry name" value="PROTEIN PHOSPHATASE INHIBITOR"/>
    <property type="match status" value="1"/>
</dbReference>
<dbReference type="Gene3D" id="6.10.250.1050">
    <property type="match status" value="1"/>
</dbReference>
<dbReference type="GO" id="GO:0004864">
    <property type="term" value="F:protein phosphatase inhibitor activity"/>
    <property type="evidence" value="ECO:0007669"/>
    <property type="project" value="InterPro"/>
</dbReference>
<organism evidence="2 3">
    <name type="scientific">Amblyomma americanum</name>
    <name type="common">Lone star tick</name>
    <dbReference type="NCBI Taxonomy" id="6943"/>
    <lineage>
        <taxon>Eukaryota</taxon>
        <taxon>Metazoa</taxon>
        <taxon>Ecdysozoa</taxon>
        <taxon>Arthropoda</taxon>
        <taxon>Chelicerata</taxon>
        <taxon>Arachnida</taxon>
        <taxon>Acari</taxon>
        <taxon>Parasitiformes</taxon>
        <taxon>Ixodida</taxon>
        <taxon>Ixodoidea</taxon>
        <taxon>Ixodidae</taxon>
        <taxon>Amblyomminae</taxon>
        <taxon>Amblyomma</taxon>
    </lineage>
</organism>
<protein>
    <submittedName>
        <fullName evidence="2">Uncharacterized protein</fullName>
    </submittedName>
</protein>
<evidence type="ECO:0000256" key="1">
    <source>
        <dbReference type="ARBA" id="ARBA00005472"/>
    </source>
</evidence>
<gene>
    <name evidence="2" type="ORF">V5799_033893</name>
</gene>
<evidence type="ECO:0000313" key="3">
    <source>
        <dbReference type="Proteomes" id="UP001321473"/>
    </source>
</evidence>
<accession>A0AAQ4DM07</accession>
<sequence>MCLRKPQALPQNCFRTQMQDSFTLTLQANCDWQRGQRRPPSLTIALSLKRPASFSSSLFVFSQAQSNMAEQLAKRPPKGILKPSSSFEYTEARRQSAQDLKWDEQNIKETFHPKNKDYGFMIVDEPKTPYNYDTKTDPGGVSPQALAEKIQSATTMQPSALTPAVLVSEDQKKAEEAARAEKHRLFEERRKKHYRMERFGAPEDPHKPLRKRLSVGGRALRYWFMELPPVCLAVPRCRMLWLPGLKFSSLFAISHTSSLAMLCHSAPTEIPFEFPARPRVCF</sequence>
<dbReference type="Pfam" id="PF04979">
    <property type="entry name" value="IPP-2"/>
    <property type="match status" value="1"/>
</dbReference>